<evidence type="ECO:0000313" key="2">
    <source>
        <dbReference type="Proteomes" id="UP000501099"/>
    </source>
</evidence>
<proteinExistence type="predicted"/>
<evidence type="ECO:0008006" key="3">
    <source>
        <dbReference type="Google" id="ProtNLM"/>
    </source>
</evidence>
<gene>
    <name evidence="1" type="ORF">M594_05660</name>
</gene>
<accession>A0A6M9F2R9</accession>
<dbReference type="SUPFAM" id="SSF53098">
    <property type="entry name" value="Ribonuclease H-like"/>
    <property type="match status" value="1"/>
</dbReference>
<dbReference type="InterPro" id="IPR012337">
    <property type="entry name" value="RNaseH-like_sf"/>
</dbReference>
<dbReference type="EMBL" id="CP047883">
    <property type="protein sequence ID" value="QKL34052.1"/>
    <property type="molecule type" value="Genomic_DNA"/>
</dbReference>
<dbReference type="InterPro" id="IPR036397">
    <property type="entry name" value="RNaseH_sf"/>
</dbReference>
<protein>
    <recommendedName>
        <fullName evidence="3">DNA-directed DNA polymerase</fullName>
    </recommendedName>
</protein>
<organism evidence="1 2">
    <name type="scientific">Streptococcus mitis</name>
    <dbReference type="NCBI Taxonomy" id="28037"/>
    <lineage>
        <taxon>Bacteria</taxon>
        <taxon>Bacillati</taxon>
        <taxon>Bacillota</taxon>
        <taxon>Bacilli</taxon>
        <taxon>Lactobacillales</taxon>
        <taxon>Streptococcaceae</taxon>
        <taxon>Streptococcus</taxon>
        <taxon>Streptococcus mitis group</taxon>
    </lineage>
</organism>
<sequence>MSEFLSFIEKLPLVGYNLNFDIAFINKSLKINDFSTLKNERHDLLSYIKRK</sequence>
<dbReference type="Proteomes" id="UP000501099">
    <property type="component" value="Chromosome"/>
</dbReference>
<reference evidence="1 2" key="1">
    <citation type="submission" date="2020-01" db="EMBL/GenBank/DDBJ databases">
        <title>Complete genome sequence of the tetracycline resistane Streptococcus mitis isolate S022-V3-A4.</title>
        <authorList>
            <person name="Pinzauti D."/>
            <person name="Iannelli F."/>
            <person name="Pozzi G."/>
            <person name="Santoro F."/>
        </authorList>
    </citation>
    <scope>NUCLEOTIDE SEQUENCE [LARGE SCALE GENOMIC DNA]</scope>
    <source>
        <strain evidence="1 2">S022-V3-A4</strain>
    </source>
</reference>
<dbReference type="GO" id="GO:0003676">
    <property type="term" value="F:nucleic acid binding"/>
    <property type="evidence" value="ECO:0007669"/>
    <property type="project" value="InterPro"/>
</dbReference>
<dbReference type="Gene3D" id="3.30.420.10">
    <property type="entry name" value="Ribonuclease H-like superfamily/Ribonuclease H"/>
    <property type="match status" value="1"/>
</dbReference>
<evidence type="ECO:0000313" key="1">
    <source>
        <dbReference type="EMBL" id="QKL34052.1"/>
    </source>
</evidence>
<name>A0A6M9F2R9_STRMT</name>
<dbReference type="AlphaFoldDB" id="A0A6M9F2R9"/>